<organism evidence="1 2">
    <name type="scientific">Trichodelitschia bisporula</name>
    <dbReference type="NCBI Taxonomy" id="703511"/>
    <lineage>
        <taxon>Eukaryota</taxon>
        <taxon>Fungi</taxon>
        <taxon>Dikarya</taxon>
        <taxon>Ascomycota</taxon>
        <taxon>Pezizomycotina</taxon>
        <taxon>Dothideomycetes</taxon>
        <taxon>Dothideomycetes incertae sedis</taxon>
        <taxon>Phaeotrichales</taxon>
        <taxon>Phaeotrichaceae</taxon>
        <taxon>Trichodelitschia</taxon>
    </lineage>
</organism>
<sequence length="77" mass="8450">MKNLCIAKQMAVGDENICDIAQTQLSTSLKTQLSISLKTQLTISLKTKLNTISKDSSVSSAFQRVTGRFFSDASYRS</sequence>
<dbReference type="AlphaFoldDB" id="A0A6G1I4R3"/>
<proteinExistence type="predicted"/>
<evidence type="ECO:0000313" key="2">
    <source>
        <dbReference type="Proteomes" id="UP000799640"/>
    </source>
</evidence>
<keyword evidence="2" id="KW-1185">Reference proteome</keyword>
<name>A0A6G1I4R3_9PEZI</name>
<gene>
    <name evidence="1" type="ORF">EJ06DRAFT_528123</name>
</gene>
<evidence type="ECO:0000313" key="1">
    <source>
        <dbReference type="EMBL" id="KAF2403171.1"/>
    </source>
</evidence>
<reference evidence="1" key="1">
    <citation type="journal article" date="2020" name="Stud. Mycol.">
        <title>101 Dothideomycetes genomes: a test case for predicting lifestyles and emergence of pathogens.</title>
        <authorList>
            <person name="Haridas S."/>
            <person name="Albert R."/>
            <person name="Binder M."/>
            <person name="Bloem J."/>
            <person name="Labutti K."/>
            <person name="Salamov A."/>
            <person name="Andreopoulos B."/>
            <person name="Baker S."/>
            <person name="Barry K."/>
            <person name="Bills G."/>
            <person name="Bluhm B."/>
            <person name="Cannon C."/>
            <person name="Castanera R."/>
            <person name="Culley D."/>
            <person name="Daum C."/>
            <person name="Ezra D."/>
            <person name="Gonzalez J."/>
            <person name="Henrissat B."/>
            <person name="Kuo A."/>
            <person name="Liang C."/>
            <person name="Lipzen A."/>
            <person name="Lutzoni F."/>
            <person name="Magnuson J."/>
            <person name="Mondo S."/>
            <person name="Nolan M."/>
            <person name="Ohm R."/>
            <person name="Pangilinan J."/>
            <person name="Park H.-J."/>
            <person name="Ramirez L."/>
            <person name="Alfaro M."/>
            <person name="Sun H."/>
            <person name="Tritt A."/>
            <person name="Yoshinaga Y."/>
            <person name="Zwiers L.-H."/>
            <person name="Turgeon B."/>
            <person name="Goodwin S."/>
            <person name="Spatafora J."/>
            <person name="Crous P."/>
            <person name="Grigoriev I."/>
        </authorList>
    </citation>
    <scope>NUCLEOTIDE SEQUENCE</scope>
    <source>
        <strain evidence="1">CBS 262.69</strain>
    </source>
</reference>
<dbReference type="Proteomes" id="UP000799640">
    <property type="component" value="Unassembled WGS sequence"/>
</dbReference>
<dbReference type="EMBL" id="ML996690">
    <property type="protein sequence ID" value="KAF2403171.1"/>
    <property type="molecule type" value="Genomic_DNA"/>
</dbReference>
<accession>A0A6G1I4R3</accession>
<protein>
    <submittedName>
        <fullName evidence="1">Uncharacterized protein</fullName>
    </submittedName>
</protein>